<feature type="binding site" evidence="1">
    <location>
        <begin position="38"/>
        <end position="43"/>
    </location>
    <ligand>
        <name>ATP</name>
        <dbReference type="ChEBI" id="CHEBI:30616"/>
    </ligand>
</feature>
<protein>
    <recommendedName>
        <fullName evidence="1">ATP-dependent dethiobiotin synthetase BioD</fullName>
        <ecNumber evidence="1">6.3.3.3</ecNumber>
    </recommendedName>
    <alternativeName>
        <fullName evidence="1">DTB synthetase</fullName>
        <shortName evidence="1">DTBS</shortName>
    </alternativeName>
    <alternativeName>
        <fullName evidence="1">Dethiobiotin synthase</fullName>
    </alternativeName>
</protein>
<keyword evidence="1" id="KW-0067">ATP-binding</keyword>
<dbReference type="GO" id="GO:0005829">
    <property type="term" value="C:cytosol"/>
    <property type="evidence" value="ECO:0007669"/>
    <property type="project" value="TreeGrafter"/>
</dbReference>
<comment type="similarity">
    <text evidence="1">Belongs to the dethiobiotin synthetase family.</text>
</comment>
<dbReference type="GO" id="GO:0009102">
    <property type="term" value="P:biotin biosynthetic process"/>
    <property type="evidence" value="ECO:0007669"/>
    <property type="project" value="UniProtKB-UniRule"/>
</dbReference>
<name>A0A542DGB8_AMYCI</name>
<dbReference type="SUPFAM" id="SSF52540">
    <property type="entry name" value="P-loop containing nucleoside triphosphate hydrolases"/>
    <property type="match status" value="1"/>
</dbReference>
<dbReference type="CDD" id="cd03109">
    <property type="entry name" value="DTBS"/>
    <property type="match status" value="1"/>
</dbReference>
<feature type="binding site" evidence="1">
    <location>
        <begin position="196"/>
        <end position="197"/>
    </location>
    <ligand>
        <name>ATP</name>
        <dbReference type="ChEBI" id="CHEBI:30616"/>
    </ligand>
</feature>
<keyword evidence="1" id="KW-0460">Magnesium</keyword>
<comment type="pathway">
    <text evidence="1">Cofactor biosynthesis; biotin biosynthesis; biotin from 7,8-diaminononanoate: step 1/2.</text>
</comment>
<evidence type="ECO:0000313" key="2">
    <source>
        <dbReference type="EMBL" id="TQJ02128.1"/>
    </source>
</evidence>
<keyword evidence="1" id="KW-0093">Biotin biosynthesis</keyword>
<feature type="binding site" evidence="1">
    <location>
        <position position="42"/>
    </location>
    <ligand>
        <name>Mg(2+)</name>
        <dbReference type="ChEBI" id="CHEBI:18420"/>
    </ligand>
</feature>
<comment type="caution">
    <text evidence="1">Lacks conserved residue(s) required for the propagation of feature annotation.</text>
</comment>
<feature type="binding site" evidence="1">
    <location>
        <position position="76"/>
    </location>
    <ligand>
        <name>ATP</name>
        <dbReference type="ChEBI" id="CHEBI:30616"/>
    </ligand>
</feature>
<dbReference type="EMBL" id="VFML01000001">
    <property type="protein sequence ID" value="TQJ02128.1"/>
    <property type="molecule type" value="Genomic_DNA"/>
</dbReference>
<dbReference type="GO" id="GO:0005524">
    <property type="term" value="F:ATP binding"/>
    <property type="evidence" value="ECO:0007669"/>
    <property type="project" value="UniProtKB-UniRule"/>
</dbReference>
<organism evidence="2 3">
    <name type="scientific">Amycolatopsis cihanbeyliensis</name>
    <dbReference type="NCBI Taxonomy" id="1128664"/>
    <lineage>
        <taxon>Bacteria</taxon>
        <taxon>Bacillati</taxon>
        <taxon>Actinomycetota</taxon>
        <taxon>Actinomycetes</taxon>
        <taxon>Pseudonocardiales</taxon>
        <taxon>Pseudonocardiaceae</taxon>
        <taxon>Amycolatopsis</taxon>
    </lineage>
</organism>
<evidence type="ECO:0000313" key="3">
    <source>
        <dbReference type="Proteomes" id="UP000320876"/>
    </source>
</evidence>
<dbReference type="Pfam" id="PF13500">
    <property type="entry name" value="AAA_26"/>
    <property type="match status" value="1"/>
</dbReference>
<evidence type="ECO:0000256" key="1">
    <source>
        <dbReference type="HAMAP-Rule" id="MF_00336"/>
    </source>
</evidence>
<comment type="cofactor">
    <cofactor evidence="1">
        <name>Mg(2+)</name>
        <dbReference type="ChEBI" id="CHEBI:18420"/>
    </cofactor>
</comment>
<dbReference type="GO" id="GO:0000287">
    <property type="term" value="F:magnesium ion binding"/>
    <property type="evidence" value="ECO:0007669"/>
    <property type="project" value="UniProtKB-UniRule"/>
</dbReference>
<dbReference type="AlphaFoldDB" id="A0A542DGB8"/>
<dbReference type="UniPathway" id="UPA00078">
    <property type="reaction ID" value="UER00161"/>
</dbReference>
<reference evidence="2 3" key="1">
    <citation type="submission" date="2019-06" db="EMBL/GenBank/DDBJ databases">
        <title>Sequencing the genomes of 1000 actinobacteria strains.</title>
        <authorList>
            <person name="Klenk H.-P."/>
        </authorList>
    </citation>
    <scope>NUCLEOTIDE SEQUENCE [LARGE SCALE GENOMIC DNA]</scope>
    <source>
        <strain evidence="2 3">DSM 45679</strain>
    </source>
</reference>
<dbReference type="EC" id="6.3.3.3" evidence="1"/>
<keyword evidence="1" id="KW-0963">Cytoplasm</keyword>
<comment type="function">
    <text evidence="1">Catalyzes a mechanistically unusual reaction, the ATP-dependent insertion of CO2 between the N7 and N8 nitrogen atoms of 7,8-diaminopelargonic acid (DAPA, also called 7,8-diammoniononanoate) to form a ureido ring.</text>
</comment>
<dbReference type="Proteomes" id="UP000320876">
    <property type="component" value="Unassembled WGS sequence"/>
</dbReference>
<dbReference type="PANTHER" id="PTHR43210">
    <property type="entry name" value="DETHIOBIOTIN SYNTHETASE"/>
    <property type="match status" value="1"/>
</dbReference>
<comment type="catalytic activity">
    <reaction evidence="1">
        <text>(7R,8S)-7,8-diammoniononanoate + CO2 + ATP = (4R,5S)-dethiobiotin + ADP + phosphate + 3 H(+)</text>
        <dbReference type="Rhea" id="RHEA:15805"/>
        <dbReference type="ChEBI" id="CHEBI:15378"/>
        <dbReference type="ChEBI" id="CHEBI:16526"/>
        <dbReference type="ChEBI" id="CHEBI:30616"/>
        <dbReference type="ChEBI" id="CHEBI:43474"/>
        <dbReference type="ChEBI" id="CHEBI:149469"/>
        <dbReference type="ChEBI" id="CHEBI:149473"/>
        <dbReference type="ChEBI" id="CHEBI:456216"/>
        <dbReference type="EC" id="6.3.3.3"/>
    </reaction>
</comment>
<feature type="binding site" evidence="1">
    <location>
        <position position="76"/>
    </location>
    <ligand>
        <name>Mg(2+)</name>
        <dbReference type="ChEBI" id="CHEBI:18420"/>
    </ligand>
</feature>
<sequence>MSRSVRSGHAGGGLDGAGGRWYYCAAVSVLVIAGTGTGVGKTVVTAAIAALAAHRGERVAVLKPAQTGVAPDEPGDLAEVRRLAGEVPSRELRRYPDPLSPEAAARRGALPPVSPAEAAQAATELHEDHDLVLVEGAGGLLVRFDPDGGTLADVAWSLGALVLVVAEAGLGTLNATALTAEVATRRGLHVGGVVIGSWPPTPDLAARSNVADLPVAAGAPLLGALAAGLGRATRAEFLEEARRGLSPWFGGRFDPERFAAGVAAST</sequence>
<comment type="subcellular location">
    <subcellularLocation>
        <location evidence="1">Cytoplasm</location>
    </subcellularLocation>
</comment>
<proteinExistence type="inferred from homology"/>
<dbReference type="GO" id="GO:0004141">
    <property type="term" value="F:dethiobiotin synthase activity"/>
    <property type="evidence" value="ECO:0007669"/>
    <property type="project" value="UniProtKB-UniRule"/>
</dbReference>
<keyword evidence="3" id="KW-1185">Reference proteome</keyword>
<dbReference type="NCBIfam" id="TIGR00347">
    <property type="entry name" value="bioD"/>
    <property type="match status" value="1"/>
</dbReference>
<feature type="binding site" evidence="1">
    <location>
        <position position="135"/>
    </location>
    <ligand>
        <name>Mg(2+)</name>
        <dbReference type="ChEBI" id="CHEBI:18420"/>
    </ligand>
</feature>
<keyword evidence="1" id="KW-0479">Metal-binding</keyword>
<dbReference type="PANTHER" id="PTHR43210:SF5">
    <property type="entry name" value="DETHIOBIOTIN SYNTHETASE"/>
    <property type="match status" value="1"/>
</dbReference>
<keyword evidence="1" id="KW-0547">Nucleotide-binding</keyword>
<keyword evidence="1" id="KW-0436">Ligase</keyword>
<dbReference type="Gene3D" id="3.40.50.300">
    <property type="entry name" value="P-loop containing nucleotide triphosphate hydrolases"/>
    <property type="match status" value="1"/>
</dbReference>
<dbReference type="InterPro" id="IPR004472">
    <property type="entry name" value="DTB_synth_BioD"/>
</dbReference>
<dbReference type="HAMAP" id="MF_00336">
    <property type="entry name" value="BioD"/>
    <property type="match status" value="1"/>
</dbReference>
<feature type="binding site" evidence="1">
    <location>
        <begin position="135"/>
        <end position="138"/>
    </location>
    <ligand>
        <name>ATP</name>
        <dbReference type="ChEBI" id="CHEBI:30616"/>
    </ligand>
</feature>
<dbReference type="InterPro" id="IPR027417">
    <property type="entry name" value="P-loop_NTPase"/>
</dbReference>
<accession>A0A542DGB8</accession>
<comment type="caution">
    <text evidence="2">The sequence shown here is derived from an EMBL/GenBank/DDBJ whole genome shotgun (WGS) entry which is preliminary data.</text>
</comment>
<gene>
    <name evidence="1" type="primary">bioD</name>
    <name evidence="2" type="ORF">FB471_1845</name>
</gene>
<feature type="active site" evidence="1">
    <location>
        <position position="63"/>
    </location>
</feature>
<feature type="binding site" evidence="1">
    <location>
        <position position="67"/>
    </location>
    <ligand>
        <name>substrate</name>
    </ligand>
</feature>
<dbReference type="OrthoDB" id="9802610at2"/>
<comment type="subunit">
    <text evidence="1">Homodimer.</text>
</comment>